<protein>
    <submittedName>
        <fullName evidence="1">Uncharacterized protein</fullName>
    </submittedName>
</protein>
<dbReference type="Proteomes" id="UP001204015">
    <property type="component" value="Unassembled WGS sequence"/>
</dbReference>
<organism evidence="1 2">
    <name type="scientific">Segatella cerevisiae</name>
    <dbReference type="NCBI Taxonomy" id="2053716"/>
    <lineage>
        <taxon>Bacteria</taxon>
        <taxon>Pseudomonadati</taxon>
        <taxon>Bacteroidota</taxon>
        <taxon>Bacteroidia</taxon>
        <taxon>Bacteroidales</taxon>
        <taxon>Prevotellaceae</taxon>
        <taxon>Segatella</taxon>
    </lineage>
</organism>
<dbReference type="RefSeq" id="WP_252761706.1">
    <property type="nucleotide sequence ID" value="NZ_JAMXLY010000051.1"/>
</dbReference>
<proteinExistence type="predicted"/>
<evidence type="ECO:0000313" key="2">
    <source>
        <dbReference type="Proteomes" id="UP001204015"/>
    </source>
</evidence>
<name>A0ABT1BZ39_9BACT</name>
<sequence length="79" mass="9039">MANNREILKHIARGVYATGVSGFDVALWGYLERSEYDRRAVDACKSQVESYEECTGETDRTSCFSKYLQEMKGKGYKIQ</sequence>
<dbReference type="EMBL" id="JAMXLY010000051">
    <property type="protein sequence ID" value="MCO6026351.1"/>
    <property type="molecule type" value="Genomic_DNA"/>
</dbReference>
<comment type="caution">
    <text evidence="1">The sequence shown here is derived from an EMBL/GenBank/DDBJ whole genome shotgun (WGS) entry which is preliminary data.</text>
</comment>
<accession>A0ABT1BZ39</accession>
<evidence type="ECO:0000313" key="1">
    <source>
        <dbReference type="EMBL" id="MCO6026351.1"/>
    </source>
</evidence>
<reference evidence="1 2" key="1">
    <citation type="submission" date="2022-06" db="EMBL/GenBank/DDBJ databases">
        <title>A taxonomic note on the genus Prevotella: Description of four novel genera and emended description of the genera Hallella and Xylanibacter.</title>
        <authorList>
            <person name="Hitch T.C.A."/>
        </authorList>
    </citation>
    <scope>NUCLEOTIDE SEQUENCE [LARGE SCALE GENOMIC DNA]</scope>
    <source>
        <strain evidence="1 2">DSM 100619</strain>
    </source>
</reference>
<keyword evidence="2" id="KW-1185">Reference proteome</keyword>
<gene>
    <name evidence="1" type="ORF">NG821_10965</name>
</gene>